<evidence type="ECO:0000256" key="1">
    <source>
        <dbReference type="ARBA" id="ARBA00004141"/>
    </source>
</evidence>
<feature type="transmembrane region" description="Helical" evidence="6">
    <location>
        <begin position="12"/>
        <end position="32"/>
    </location>
</feature>
<keyword evidence="8" id="KW-1185">Reference proteome</keyword>
<evidence type="ECO:0000313" key="7">
    <source>
        <dbReference type="EMBL" id="GMM45926.1"/>
    </source>
</evidence>
<comment type="subcellular location">
    <subcellularLocation>
        <location evidence="1">Membrane</location>
        <topology evidence="1">Multi-pass membrane protein</topology>
    </subcellularLocation>
</comment>
<evidence type="ECO:0000256" key="3">
    <source>
        <dbReference type="ARBA" id="ARBA00022989"/>
    </source>
</evidence>
<feature type="compositionally biased region" description="Acidic residues" evidence="5">
    <location>
        <begin position="272"/>
        <end position="284"/>
    </location>
</feature>
<dbReference type="SUPFAM" id="SSF144091">
    <property type="entry name" value="Rhomboid-like"/>
    <property type="match status" value="1"/>
</dbReference>
<protein>
    <submittedName>
        <fullName evidence="7">Dsc2 protein</fullName>
    </submittedName>
</protein>
<evidence type="ECO:0000256" key="5">
    <source>
        <dbReference type="SAM" id="MobiDB-lite"/>
    </source>
</evidence>
<feature type="compositionally biased region" description="Polar residues" evidence="5">
    <location>
        <begin position="255"/>
        <end position="269"/>
    </location>
</feature>
<comment type="caution">
    <text evidence="7">The sequence shown here is derived from an EMBL/GenBank/DDBJ whole genome shotgun (WGS) entry which is preliminary data.</text>
</comment>
<reference evidence="7 8" key="1">
    <citation type="journal article" date="2023" name="Elife">
        <title>Identification of key yeast species and microbe-microbe interactions impacting larval growth of Drosophila in the wild.</title>
        <authorList>
            <person name="Mure A."/>
            <person name="Sugiura Y."/>
            <person name="Maeda R."/>
            <person name="Honda K."/>
            <person name="Sakurai N."/>
            <person name="Takahashi Y."/>
            <person name="Watada M."/>
            <person name="Katoh T."/>
            <person name="Gotoh A."/>
            <person name="Gotoh Y."/>
            <person name="Taniguchi I."/>
            <person name="Nakamura K."/>
            <person name="Hayashi T."/>
            <person name="Katayama T."/>
            <person name="Uemura T."/>
            <person name="Hattori Y."/>
        </authorList>
    </citation>
    <scope>NUCLEOTIDE SEQUENCE [LARGE SCALE GENOMIC DNA]</scope>
    <source>
        <strain evidence="7 8">PK-24</strain>
    </source>
</reference>
<proteinExistence type="predicted"/>
<evidence type="ECO:0000256" key="2">
    <source>
        <dbReference type="ARBA" id="ARBA00022692"/>
    </source>
</evidence>
<dbReference type="GO" id="GO:0016020">
    <property type="term" value="C:membrane"/>
    <property type="evidence" value="ECO:0007669"/>
    <property type="project" value="UniProtKB-SubCell"/>
</dbReference>
<sequence length="308" mass="35152">MTSALPPGFKQLPIAVWSSVAVIATPLCVSILNGKPYFMLAYDPFISKWSQYWRFLIIQLQFQNQSEIALACVLIMMKLKGLERVLGSLKIFKIIILLYIYNLIAIFLISFTFYKVFEWDLFIPSGPFGILFGFYFAYNKFIPNIYVARLDFSNFANFRPFGETMCVDINDKFLGYLGFLLLLIDEGIPSFILCSIGYFMGYLYFHELLPFTDSSLNFIDPLYHKLTKEQTSIPIVNSSNVTNNGSSLSTGARDANTNTNARSNPNQPITGDVDEEYEEDDDYDREGGSREDTPARTLGQQVFDTFNR</sequence>
<dbReference type="AlphaFoldDB" id="A0AAV5R5Q5"/>
<dbReference type="Proteomes" id="UP001378960">
    <property type="component" value="Unassembled WGS sequence"/>
</dbReference>
<dbReference type="EMBL" id="BTGB01000003">
    <property type="protein sequence ID" value="GMM45926.1"/>
    <property type="molecule type" value="Genomic_DNA"/>
</dbReference>
<feature type="compositionally biased region" description="Polar residues" evidence="5">
    <location>
        <begin position="298"/>
        <end position="308"/>
    </location>
</feature>
<feature type="transmembrane region" description="Helical" evidence="6">
    <location>
        <begin position="179"/>
        <end position="205"/>
    </location>
</feature>
<dbReference type="InterPro" id="IPR035952">
    <property type="entry name" value="Rhomboid-like_sf"/>
</dbReference>
<evidence type="ECO:0000256" key="4">
    <source>
        <dbReference type="ARBA" id="ARBA00023136"/>
    </source>
</evidence>
<accession>A0AAV5R5Q5</accession>
<evidence type="ECO:0000313" key="8">
    <source>
        <dbReference type="Proteomes" id="UP001378960"/>
    </source>
</evidence>
<name>A0AAV5R5Q5_PICKL</name>
<gene>
    <name evidence="7" type="ORF">DAPK24_025010</name>
</gene>
<keyword evidence="3 6" id="KW-1133">Transmembrane helix</keyword>
<keyword evidence="2 6" id="KW-0812">Transmembrane</keyword>
<feature type="transmembrane region" description="Helical" evidence="6">
    <location>
        <begin position="91"/>
        <end position="113"/>
    </location>
</feature>
<keyword evidence="4 6" id="KW-0472">Membrane</keyword>
<feature type="compositionally biased region" description="Basic and acidic residues" evidence="5">
    <location>
        <begin position="285"/>
        <end position="294"/>
    </location>
</feature>
<feature type="region of interest" description="Disordered" evidence="5">
    <location>
        <begin position="244"/>
        <end position="308"/>
    </location>
</feature>
<organism evidence="7 8">
    <name type="scientific">Pichia kluyveri</name>
    <name type="common">Yeast</name>
    <dbReference type="NCBI Taxonomy" id="36015"/>
    <lineage>
        <taxon>Eukaryota</taxon>
        <taxon>Fungi</taxon>
        <taxon>Dikarya</taxon>
        <taxon>Ascomycota</taxon>
        <taxon>Saccharomycotina</taxon>
        <taxon>Pichiomycetes</taxon>
        <taxon>Pichiales</taxon>
        <taxon>Pichiaceae</taxon>
        <taxon>Pichia</taxon>
    </lineage>
</organism>
<evidence type="ECO:0000256" key="6">
    <source>
        <dbReference type="SAM" id="Phobius"/>
    </source>
</evidence>